<evidence type="ECO:0000313" key="4">
    <source>
        <dbReference type="Proteomes" id="UP001585018"/>
    </source>
</evidence>
<evidence type="ECO:0000313" key="2">
    <source>
        <dbReference type="EMBL" id="MFB8750754.1"/>
    </source>
</evidence>
<accession>A0A191UXX3</accession>
<protein>
    <recommendedName>
        <fullName evidence="5">CchlP</fullName>
    </recommendedName>
</protein>
<dbReference type="EMBL" id="JAYMRR010000009">
    <property type="protein sequence ID" value="MFB8750754.1"/>
    <property type="molecule type" value="Genomic_DNA"/>
</dbReference>
<dbReference type="EMBL" id="CP015866">
    <property type="protein sequence ID" value="ANJ07606.1"/>
    <property type="molecule type" value="Genomic_DNA"/>
</dbReference>
<dbReference type="AlphaFoldDB" id="A0A191UXX3"/>
<reference evidence="2 4" key="2">
    <citation type="submission" date="2024-01" db="EMBL/GenBank/DDBJ databases">
        <title>Genome mining of biosynthetic gene clusters to explore secondary metabolites of Streptomyces sp.</title>
        <authorList>
            <person name="Baig A."/>
            <person name="Ajitkumar Shintre N."/>
            <person name="Kumar H."/>
            <person name="Anbarasu A."/>
            <person name="Ramaiah S."/>
        </authorList>
    </citation>
    <scope>NUCLEOTIDE SEQUENCE [LARGE SCALE GENOMIC DNA]</scope>
    <source>
        <strain evidence="2 4">A03</strain>
    </source>
</reference>
<proteinExistence type="predicted"/>
<dbReference type="GeneID" id="91305551"/>
<dbReference type="RefSeq" id="WP_064727989.1">
    <property type="nucleotide sequence ID" value="NZ_BMRX01000005.1"/>
</dbReference>
<sequence>MDPEIAALAGTAGTTVVTLMVTSAWESARDGMVALWRRFQPARAESVGEELEAGREELLLARQAGDDEAEAGLTAEWQGRVRRLLLARPDVADELRALLDELAPSLPAEPDARDVHLRARASGSARIYQAGRDQHITER</sequence>
<evidence type="ECO:0008006" key="5">
    <source>
        <dbReference type="Google" id="ProtNLM"/>
    </source>
</evidence>
<gene>
    <name evidence="1" type="ORF">Spa2297_11705</name>
    <name evidence="2" type="ORF">VSS30_18295</name>
</gene>
<dbReference type="KEGG" id="spav:Spa2297_11705"/>
<evidence type="ECO:0000313" key="1">
    <source>
        <dbReference type="EMBL" id="ANJ07606.1"/>
    </source>
</evidence>
<organism evidence="1 3">
    <name type="scientific">Streptomyces parvulus</name>
    <dbReference type="NCBI Taxonomy" id="146923"/>
    <lineage>
        <taxon>Bacteria</taxon>
        <taxon>Bacillati</taxon>
        <taxon>Actinomycetota</taxon>
        <taxon>Actinomycetes</taxon>
        <taxon>Kitasatosporales</taxon>
        <taxon>Streptomycetaceae</taxon>
        <taxon>Streptomyces</taxon>
    </lineage>
</organism>
<dbReference type="Proteomes" id="UP001585018">
    <property type="component" value="Unassembled WGS sequence"/>
</dbReference>
<name>A0A191UXX3_9ACTN</name>
<reference evidence="1 3" key="1">
    <citation type="submission" date="2016-05" db="EMBL/GenBank/DDBJ databases">
        <title>Non-Contiguous Finished Genome Sequence of Streptomyces parvulus 2297 Integrated Site-Specifically with Actinophage R4.</title>
        <authorList>
            <person name="Nishizawa T."/>
            <person name="Miura T."/>
            <person name="Harada C."/>
            <person name="Guo Y."/>
            <person name="Narisawa K."/>
            <person name="Ohta H."/>
            <person name="Takahashi H."/>
            <person name="Shirai M."/>
        </authorList>
    </citation>
    <scope>NUCLEOTIDE SEQUENCE [LARGE SCALE GENOMIC DNA]</scope>
    <source>
        <strain evidence="1 3">2297</strain>
    </source>
</reference>
<evidence type="ECO:0000313" key="3">
    <source>
        <dbReference type="Proteomes" id="UP000078468"/>
    </source>
</evidence>
<keyword evidence="4" id="KW-1185">Reference proteome</keyword>
<dbReference type="Proteomes" id="UP000078468">
    <property type="component" value="Chromosome"/>
</dbReference>